<sequence length="87" mass="9789">MGKYNYRGIGYLIILLLIFGLAGTMLGEIIGSSLNQLSILQKSYFLGLNKPIFLDLKIFTLTFALSFKVNILTIVGMILGFFLYKKM</sequence>
<reference evidence="2 3" key="1">
    <citation type="journal article" date="2011" name="J. Bacteriol.">
        <title>Draft genome sequence of Caloramator australicus strain RC3T, a thermoanaerobe from the Great Artesian Basin of Australia.</title>
        <authorList>
            <person name="Ogg C.D."/>
            <person name="Patel B.K.C."/>
        </authorList>
    </citation>
    <scope>NUCLEOTIDE SEQUENCE [LARGE SCALE GENOMIC DNA]</scope>
    <source>
        <strain evidence="2 3">RC3</strain>
    </source>
</reference>
<proteinExistence type="predicted"/>
<keyword evidence="3" id="KW-1185">Reference proteome</keyword>
<evidence type="ECO:0000313" key="2">
    <source>
        <dbReference type="EMBL" id="CCC57858.1"/>
    </source>
</evidence>
<evidence type="ECO:0000256" key="1">
    <source>
        <dbReference type="SAM" id="Phobius"/>
    </source>
</evidence>
<dbReference type="EMBL" id="CAKP01000007">
    <property type="protein sequence ID" value="CCC57858.1"/>
    <property type="molecule type" value="Genomic_DNA"/>
</dbReference>
<dbReference type="RefSeq" id="WP_008907581.1">
    <property type="nucleotide sequence ID" value="NZ_CAKP01000007.1"/>
</dbReference>
<keyword evidence="1" id="KW-0472">Membrane</keyword>
<feature type="transmembrane region" description="Helical" evidence="1">
    <location>
        <begin position="58"/>
        <end position="84"/>
    </location>
</feature>
<evidence type="ECO:0000313" key="3">
    <source>
        <dbReference type="Proteomes" id="UP000007652"/>
    </source>
</evidence>
<dbReference type="eggNOG" id="ENOG5033BT9">
    <property type="taxonomic scope" value="Bacteria"/>
</dbReference>
<protein>
    <submittedName>
        <fullName evidence="2">Predicted membrane protein</fullName>
    </submittedName>
</protein>
<dbReference type="InterPro" id="IPR025470">
    <property type="entry name" value="DUF4321"/>
</dbReference>
<keyword evidence="1" id="KW-0812">Transmembrane</keyword>
<gene>
    <name evidence="2" type="ORF">CAAU_0209</name>
</gene>
<dbReference type="OrthoDB" id="1955744at2"/>
<name>G0V418_9CLOT</name>
<keyword evidence="1" id="KW-1133">Transmembrane helix</keyword>
<comment type="caution">
    <text evidence="2">The sequence shown here is derived from an EMBL/GenBank/DDBJ whole genome shotgun (WGS) entry which is preliminary data.</text>
</comment>
<dbReference type="STRING" id="857293.CAAU_0209"/>
<dbReference type="Pfam" id="PF14209">
    <property type="entry name" value="DUF4321"/>
    <property type="match status" value="1"/>
</dbReference>
<feature type="transmembrane region" description="Helical" evidence="1">
    <location>
        <begin position="12"/>
        <end position="38"/>
    </location>
</feature>
<accession>G0V418</accession>
<dbReference type="Proteomes" id="UP000007652">
    <property type="component" value="Unassembled WGS sequence"/>
</dbReference>
<organism evidence="2 3">
    <name type="scientific">Caloramator australicus RC3</name>
    <dbReference type="NCBI Taxonomy" id="857293"/>
    <lineage>
        <taxon>Bacteria</taxon>
        <taxon>Bacillati</taxon>
        <taxon>Bacillota</taxon>
        <taxon>Clostridia</taxon>
        <taxon>Eubacteriales</taxon>
        <taxon>Clostridiaceae</taxon>
        <taxon>Caloramator</taxon>
    </lineage>
</organism>
<dbReference type="AlphaFoldDB" id="G0V418"/>